<evidence type="ECO:0000313" key="12">
    <source>
        <dbReference type="EMBL" id="RXK39658.1"/>
    </source>
</evidence>
<evidence type="ECO:0000259" key="11">
    <source>
        <dbReference type="PROSITE" id="PS50868"/>
    </source>
</evidence>
<dbReference type="STRING" id="5217.A0A4Q1BP56"/>
<dbReference type="VEuPathDB" id="FungiDB:TREMEDRAFT_74707"/>
<reference evidence="12 13" key="1">
    <citation type="submission" date="2016-06" db="EMBL/GenBank/DDBJ databases">
        <title>Evolution of pathogenesis and genome organization in the Tremellales.</title>
        <authorList>
            <person name="Cuomo C."/>
            <person name="Litvintseva A."/>
            <person name="Heitman J."/>
            <person name="Chen Y."/>
            <person name="Sun S."/>
            <person name="Springer D."/>
            <person name="Dromer F."/>
            <person name="Young S."/>
            <person name="Zeng Q."/>
            <person name="Chapman S."/>
            <person name="Gujja S."/>
            <person name="Saif S."/>
            <person name="Birren B."/>
        </authorList>
    </citation>
    <scope>NUCLEOTIDE SEQUENCE [LARGE SCALE GENOMIC DNA]</scope>
    <source>
        <strain evidence="12 13">ATCC 28783</strain>
    </source>
</reference>
<dbReference type="PROSITE" id="PS50867">
    <property type="entry name" value="PRE_SET"/>
    <property type="match status" value="1"/>
</dbReference>
<evidence type="ECO:0000256" key="6">
    <source>
        <dbReference type="ARBA" id="ARBA00022723"/>
    </source>
</evidence>
<keyword evidence="3" id="KW-0489">Methyltransferase</keyword>
<dbReference type="GO" id="GO:0008270">
    <property type="term" value="F:zinc ion binding"/>
    <property type="evidence" value="ECO:0007669"/>
    <property type="project" value="InterPro"/>
</dbReference>
<keyword evidence="5" id="KW-0949">S-adenosyl-L-methionine</keyword>
<organism evidence="12 13">
    <name type="scientific">Tremella mesenterica</name>
    <name type="common">Jelly fungus</name>
    <dbReference type="NCBI Taxonomy" id="5217"/>
    <lineage>
        <taxon>Eukaryota</taxon>
        <taxon>Fungi</taxon>
        <taxon>Dikarya</taxon>
        <taxon>Basidiomycota</taxon>
        <taxon>Agaricomycotina</taxon>
        <taxon>Tremellomycetes</taxon>
        <taxon>Tremellales</taxon>
        <taxon>Tremellaceae</taxon>
        <taxon>Tremella</taxon>
    </lineage>
</organism>
<evidence type="ECO:0000259" key="9">
    <source>
        <dbReference type="PROSITE" id="PS50280"/>
    </source>
</evidence>
<evidence type="ECO:0000256" key="3">
    <source>
        <dbReference type="ARBA" id="ARBA00022603"/>
    </source>
</evidence>
<dbReference type="Gene3D" id="2.170.270.10">
    <property type="entry name" value="SET domain"/>
    <property type="match status" value="1"/>
</dbReference>
<keyword evidence="7" id="KW-0862">Zinc</keyword>
<feature type="domain" description="Post-SET" evidence="11">
    <location>
        <begin position="423"/>
        <end position="439"/>
    </location>
</feature>
<dbReference type="InterPro" id="IPR007728">
    <property type="entry name" value="Pre-SET_dom"/>
</dbReference>
<dbReference type="PROSITE" id="PS50280">
    <property type="entry name" value="SET"/>
    <property type="match status" value="1"/>
</dbReference>
<dbReference type="GO" id="GO:0032259">
    <property type="term" value="P:methylation"/>
    <property type="evidence" value="ECO:0007669"/>
    <property type="project" value="UniProtKB-KW"/>
</dbReference>
<dbReference type="GO" id="GO:0005694">
    <property type="term" value="C:chromosome"/>
    <property type="evidence" value="ECO:0007669"/>
    <property type="project" value="UniProtKB-SubCell"/>
</dbReference>
<feature type="region of interest" description="Disordered" evidence="8">
    <location>
        <begin position="388"/>
        <end position="412"/>
    </location>
</feature>
<evidence type="ECO:0008006" key="14">
    <source>
        <dbReference type="Google" id="ProtNLM"/>
    </source>
</evidence>
<keyword evidence="2" id="KW-0158">Chromosome</keyword>
<dbReference type="PANTHER" id="PTHR46223">
    <property type="entry name" value="HISTONE-LYSINE N-METHYLTRANSFERASE SUV39H"/>
    <property type="match status" value="1"/>
</dbReference>
<evidence type="ECO:0000256" key="7">
    <source>
        <dbReference type="ARBA" id="ARBA00022833"/>
    </source>
</evidence>
<dbReference type="InterPro" id="IPR003616">
    <property type="entry name" value="Post-SET_dom"/>
</dbReference>
<dbReference type="InterPro" id="IPR046341">
    <property type="entry name" value="SET_dom_sf"/>
</dbReference>
<dbReference type="GO" id="GO:0005634">
    <property type="term" value="C:nucleus"/>
    <property type="evidence" value="ECO:0007669"/>
    <property type="project" value="InterPro"/>
</dbReference>
<dbReference type="AlphaFoldDB" id="A0A4Q1BP56"/>
<keyword evidence="13" id="KW-1185">Reference proteome</keyword>
<dbReference type="EMBL" id="SDIL01000028">
    <property type="protein sequence ID" value="RXK39658.1"/>
    <property type="molecule type" value="Genomic_DNA"/>
</dbReference>
<dbReference type="Pfam" id="PF00856">
    <property type="entry name" value="SET"/>
    <property type="match status" value="1"/>
</dbReference>
<sequence>MPVYPDISAGGETVPIPLYGGLGDFVQYVTDSVLPNGTPLTEVDCPPDSSELTVEGDREWTVQVSQDQVVRSNEDEEDVVDYEEGEESISCDCHSRGEWTCTSSSQCDCVSSFGNFYSTPTSLQSVGRKHGILSKQELPGDQVLLLDALPPNLPLVECGPKCGCGEWCANRVSQRGVRTKLSVQPTPTQGLGLFYTPKVHLSSTINNTSPSDSVKLIDPVNRLDSVSQILPKGTFIALYAGEYLTSLQAHTRWASRTHSTSYRCPETSQASLDILDILVDELPTKGDLNETTLSQEETTLSQGRTISSLNETPTMTNDNYILSIRLPNQTWHIDPRRIGNVSRYMNHSCDPNCIIEIVFWGSGNVWPRAGVYTRRDIQPGEQLTFDYSSASSTTPLVPPTSSIPSSHPSNTPVSSYKLGEMDKRVKCMCQSFKCKGWIPFDPTL</sequence>
<dbReference type="Proteomes" id="UP000289152">
    <property type="component" value="Unassembled WGS sequence"/>
</dbReference>
<feature type="domain" description="Pre-SET" evidence="10">
    <location>
        <begin position="89"/>
        <end position="176"/>
    </location>
</feature>
<dbReference type="PANTHER" id="PTHR46223:SF3">
    <property type="entry name" value="HISTONE-LYSINE N-METHYLTRANSFERASE SET-23"/>
    <property type="match status" value="1"/>
</dbReference>
<keyword evidence="6" id="KW-0479">Metal-binding</keyword>
<dbReference type="SUPFAM" id="SSF82199">
    <property type="entry name" value="SET domain"/>
    <property type="match status" value="2"/>
</dbReference>
<accession>A0A4Q1BP56</accession>
<name>A0A4Q1BP56_TREME</name>
<protein>
    <recommendedName>
        <fullName evidence="14">SET domain-containing protein</fullName>
    </recommendedName>
</protein>
<dbReference type="PROSITE" id="PS50868">
    <property type="entry name" value="POST_SET"/>
    <property type="match status" value="1"/>
</dbReference>
<evidence type="ECO:0000256" key="8">
    <source>
        <dbReference type="SAM" id="MobiDB-lite"/>
    </source>
</evidence>
<gene>
    <name evidence="12" type="ORF">M231_03012</name>
</gene>
<dbReference type="InterPro" id="IPR050973">
    <property type="entry name" value="H3K9_Histone-Lys_N-MTase"/>
</dbReference>
<evidence type="ECO:0000256" key="2">
    <source>
        <dbReference type="ARBA" id="ARBA00022454"/>
    </source>
</evidence>
<comment type="subcellular location">
    <subcellularLocation>
        <location evidence="1">Chromosome</location>
    </subcellularLocation>
</comment>
<proteinExistence type="predicted"/>
<keyword evidence="4" id="KW-0808">Transferase</keyword>
<dbReference type="SMART" id="SM00317">
    <property type="entry name" value="SET"/>
    <property type="match status" value="1"/>
</dbReference>
<dbReference type="InterPro" id="IPR001214">
    <property type="entry name" value="SET_dom"/>
</dbReference>
<dbReference type="GO" id="GO:0042054">
    <property type="term" value="F:histone methyltransferase activity"/>
    <property type="evidence" value="ECO:0007669"/>
    <property type="project" value="InterPro"/>
</dbReference>
<evidence type="ECO:0000256" key="4">
    <source>
        <dbReference type="ARBA" id="ARBA00022679"/>
    </source>
</evidence>
<dbReference type="OrthoDB" id="308383at2759"/>
<evidence type="ECO:0000313" key="13">
    <source>
        <dbReference type="Proteomes" id="UP000289152"/>
    </source>
</evidence>
<comment type="caution">
    <text evidence="12">The sequence shown here is derived from an EMBL/GenBank/DDBJ whole genome shotgun (WGS) entry which is preliminary data.</text>
</comment>
<evidence type="ECO:0000256" key="1">
    <source>
        <dbReference type="ARBA" id="ARBA00004286"/>
    </source>
</evidence>
<evidence type="ECO:0000259" key="10">
    <source>
        <dbReference type="PROSITE" id="PS50867"/>
    </source>
</evidence>
<evidence type="ECO:0000256" key="5">
    <source>
        <dbReference type="ARBA" id="ARBA00022691"/>
    </source>
</evidence>
<feature type="domain" description="SET" evidence="9">
    <location>
        <begin position="197"/>
        <end position="388"/>
    </location>
</feature>
<dbReference type="InParanoid" id="A0A4Q1BP56"/>